<feature type="domain" description="SpoVT-AbrB" evidence="2">
    <location>
        <begin position="5"/>
        <end position="50"/>
    </location>
</feature>
<comment type="caution">
    <text evidence="3">The sequence shown here is derived from an EMBL/GenBank/DDBJ whole genome shotgun (WGS) entry which is preliminary data.</text>
</comment>
<dbReference type="AlphaFoldDB" id="A0A6G1X3U1"/>
<dbReference type="InterPro" id="IPR037914">
    <property type="entry name" value="SpoVT-AbrB_sf"/>
</dbReference>
<protein>
    <submittedName>
        <fullName evidence="3">AbrB/MazE/SpoVT family DNA-binding domain-containing protein</fullName>
    </submittedName>
</protein>
<evidence type="ECO:0000256" key="1">
    <source>
        <dbReference type="PROSITE-ProRule" id="PRU01076"/>
    </source>
</evidence>
<name>A0A6G1X3U1_9BACI</name>
<dbReference type="SMART" id="SM00966">
    <property type="entry name" value="SpoVT_AbrB"/>
    <property type="match status" value="1"/>
</dbReference>
<dbReference type="InterPro" id="IPR007159">
    <property type="entry name" value="SpoVT-AbrB_dom"/>
</dbReference>
<dbReference type="InterPro" id="IPR052731">
    <property type="entry name" value="B_subtilis_Trans_State_Reg"/>
</dbReference>
<dbReference type="GO" id="GO:0003677">
    <property type="term" value="F:DNA binding"/>
    <property type="evidence" value="ECO:0007669"/>
    <property type="project" value="UniProtKB-UniRule"/>
</dbReference>
<keyword evidence="4" id="KW-1185">Reference proteome</keyword>
<dbReference type="RefSeq" id="WP_153727579.1">
    <property type="nucleotide sequence ID" value="NZ_WJNH01000002.1"/>
</dbReference>
<evidence type="ECO:0000313" key="3">
    <source>
        <dbReference type="EMBL" id="MRG85663.1"/>
    </source>
</evidence>
<organism evidence="3 4">
    <name type="scientific">Salinibacillus xinjiangensis</name>
    <dbReference type="NCBI Taxonomy" id="1229268"/>
    <lineage>
        <taxon>Bacteria</taxon>
        <taxon>Bacillati</taxon>
        <taxon>Bacillota</taxon>
        <taxon>Bacilli</taxon>
        <taxon>Bacillales</taxon>
        <taxon>Bacillaceae</taxon>
        <taxon>Salinibacillus</taxon>
    </lineage>
</organism>
<dbReference type="PANTHER" id="PTHR36432:SF4">
    <property type="entry name" value="TRANSITION STATE REGULATOR ABH-RELATED"/>
    <property type="match status" value="1"/>
</dbReference>
<dbReference type="Gene3D" id="2.10.260.10">
    <property type="match status" value="1"/>
</dbReference>
<evidence type="ECO:0000313" key="4">
    <source>
        <dbReference type="Proteomes" id="UP000480185"/>
    </source>
</evidence>
<dbReference type="Pfam" id="PF04014">
    <property type="entry name" value="MazE_antitoxin"/>
    <property type="match status" value="1"/>
</dbReference>
<dbReference type="OrthoDB" id="9782993at2"/>
<evidence type="ECO:0000259" key="2">
    <source>
        <dbReference type="PROSITE" id="PS51740"/>
    </source>
</evidence>
<gene>
    <name evidence="3" type="ORF">GH754_04860</name>
</gene>
<sequence>MKASGLVRKVDELGRIVIPIELRRTMDINIKDPIEIFVDDDMIVLKKFRSQDSCVICSNVKDTVEIKGKKVCHECAEEIQQLSQPQEV</sequence>
<dbReference type="EMBL" id="WJNH01000002">
    <property type="protein sequence ID" value="MRG85663.1"/>
    <property type="molecule type" value="Genomic_DNA"/>
</dbReference>
<dbReference type="SUPFAM" id="SSF89447">
    <property type="entry name" value="AbrB/MazE/MraZ-like"/>
    <property type="match status" value="1"/>
</dbReference>
<reference evidence="3 4" key="1">
    <citation type="submission" date="2019-11" db="EMBL/GenBank/DDBJ databases">
        <authorList>
            <person name="Li J."/>
        </authorList>
    </citation>
    <scope>NUCLEOTIDE SEQUENCE [LARGE SCALE GENOMIC DNA]</scope>
    <source>
        <strain evidence="3 4">J4</strain>
    </source>
</reference>
<keyword evidence="1 3" id="KW-0238">DNA-binding</keyword>
<accession>A0A6G1X3U1</accession>
<proteinExistence type="predicted"/>
<dbReference type="Proteomes" id="UP000480185">
    <property type="component" value="Unassembled WGS sequence"/>
</dbReference>
<dbReference type="PROSITE" id="PS51740">
    <property type="entry name" value="SPOVT_ABRB"/>
    <property type="match status" value="1"/>
</dbReference>
<dbReference type="PANTHER" id="PTHR36432">
    <property type="match status" value="1"/>
</dbReference>